<dbReference type="Proteomes" id="UP000273044">
    <property type="component" value="Chromosome"/>
</dbReference>
<reference evidence="10 11" key="1">
    <citation type="submission" date="2018-12" db="EMBL/GenBank/DDBJ databases">
        <authorList>
            <consortium name="Pathogen Informatics"/>
        </authorList>
    </citation>
    <scope>NUCLEOTIDE SEQUENCE [LARGE SCALE GENOMIC DNA]</scope>
    <source>
        <strain evidence="10 11">NCTC12967</strain>
    </source>
</reference>
<dbReference type="GO" id="GO:0007155">
    <property type="term" value="P:cell adhesion"/>
    <property type="evidence" value="ECO:0007669"/>
    <property type="project" value="InterPro"/>
</dbReference>
<dbReference type="RefSeq" id="WP_014847640.1">
    <property type="nucleotide sequence ID" value="NZ_CAJZDL010000129.1"/>
</dbReference>
<evidence type="ECO:0000259" key="8">
    <source>
        <dbReference type="Pfam" id="PF25548"/>
    </source>
</evidence>
<dbReference type="Gene3D" id="2.60.40.740">
    <property type="match status" value="1"/>
</dbReference>
<feature type="compositionally biased region" description="Low complexity" evidence="6">
    <location>
        <begin position="726"/>
        <end position="769"/>
    </location>
</feature>
<name>A0A3N4CZ83_9ACTN</name>
<dbReference type="Proteomes" id="UP000677180">
    <property type="component" value="Chromosome"/>
</dbReference>
<keyword evidence="2" id="KW-0134">Cell wall</keyword>
<evidence type="ECO:0000313" key="10">
    <source>
        <dbReference type="EMBL" id="VEH71281.1"/>
    </source>
</evidence>
<evidence type="ECO:0000256" key="2">
    <source>
        <dbReference type="ARBA" id="ARBA00022512"/>
    </source>
</evidence>
<feature type="compositionally biased region" description="Low complexity" evidence="6">
    <location>
        <begin position="699"/>
        <end position="718"/>
    </location>
</feature>
<dbReference type="InterPro" id="IPR046022">
    <property type="entry name" value="DUF5979"/>
</dbReference>
<evidence type="ECO:0000256" key="4">
    <source>
        <dbReference type="ARBA" id="ARBA00022729"/>
    </source>
</evidence>
<keyword evidence="11" id="KW-1185">Reference proteome</keyword>
<feature type="region of interest" description="Disordered" evidence="6">
    <location>
        <begin position="699"/>
        <end position="783"/>
    </location>
</feature>
<dbReference type="InterPro" id="IPR057686">
    <property type="entry name" value="DUF7926"/>
</dbReference>
<keyword evidence="5" id="KW-0572">Peptidoglycan-anchor</keyword>
<evidence type="ECO:0000256" key="6">
    <source>
        <dbReference type="SAM" id="MobiDB-lite"/>
    </source>
</evidence>
<dbReference type="Gene3D" id="2.60.40.1280">
    <property type="match status" value="1"/>
</dbReference>
<dbReference type="OrthoDB" id="3727282at2"/>
<keyword evidence="4" id="KW-0732">Signal</keyword>
<dbReference type="SUPFAM" id="SSF49401">
    <property type="entry name" value="Bacterial adhesins"/>
    <property type="match status" value="1"/>
</dbReference>
<gene>
    <name evidence="9" type="ORF">J5A53_02410</name>
    <name evidence="10" type="ORF">NCTC12967_02599</name>
</gene>
<reference evidence="9" key="2">
    <citation type="submission" date="2021-03" db="EMBL/GenBank/DDBJ databases">
        <title>Human Oral Microbial Genomes.</title>
        <authorList>
            <person name="Johnston C.D."/>
            <person name="Chen T."/>
            <person name="Dewhirst F.E."/>
        </authorList>
    </citation>
    <scope>NUCLEOTIDE SEQUENCE</scope>
    <source>
        <strain evidence="9">F0714</strain>
    </source>
</reference>
<evidence type="ECO:0000256" key="1">
    <source>
        <dbReference type="ARBA" id="ARBA00004191"/>
    </source>
</evidence>
<dbReference type="AlphaFoldDB" id="A0A3N4CZ83"/>
<sequence length="783" mass="80794">MTDVRKTSPWRRFIAVLAALVLAVLGIPAHDTPARAEENDAIKFGPVTLTHVTETGDPVPPPGRQLLRGNFFFLDVSFDATAANPKPGDTFSISMPGPFVNRDAGNSQREVIKPLMVGATQVGDCNIKASLITCTLNDAVRGRTDILGTLRAQLVADGVTSRTSSTFVINGQNHVLQHPWGEDIVAPGIVPFTPGTRAVKGATGVGSGSKVINWRVIFGGTWLKNNYPNGGPVTIKDTISVGMEVPDPSTVQLIEVYGDPATGKATDRVVAKGDGTGELDGFKVTPSIEGRTVTFKVEGPLSTEKDYRVDFSTPFTGGDRVVPGFQYTNAATFVEAGHTTPTAIRSYFESFKAIVTYKQGFGGFEVGKNIRGDVVPPRGQKFDVTVNYALPAGTTAADYPGWDAPENPTKLTVTVGNTTPYMPTFPKGTVVTLSEDASSADPATPGIAWGAPVFSSANNKVSINGDKTQATFTVEDQVTLPVSLMNTTEASPNGAFAISKAVVDGGSTGADTFSVNYRCSAAGEGGVAAEGAVDVSAGAEKVVGRFPAGTTCEVISEDETAAARAGYSLAVDKGQPVTVVKDDTAKVNVTNTYTKDLGVFAISKTLVTGGSEGTDTFGIEYKCSAAGEDDDGAVAATGTVAVTAGEDRVVGRFPAGTTCEVVSEVPSPRAGYSLTLDKGQAVTVVKDDTVKVNVTNTYTKESAPIPGPSASPSVVPSVSPSPQPTGVPSVSPSQSGDPSASPGPTSSAGPTVTVNPTTPGVPAPTGQGTRRPPVRPGLPRTGS</sequence>
<evidence type="ECO:0000256" key="3">
    <source>
        <dbReference type="ARBA" id="ARBA00022525"/>
    </source>
</evidence>
<accession>A0A3N4CZ83</accession>
<dbReference type="EMBL" id="LR134406">
    <property type="protein sequence ID" value="VEH71281.1"/>
    <property type="molecule type" value="Genomic_DNA"/>
</dbReference>
<evidence type="ECO:0000256" key="5">
    <source>
        <dbReference type="ARBA" id="ARBA00023088"/>
    </source>
</evidence>
<feature type="domain" description="DUF5979" evidence="7">
    <location>
        <begin position="600"/>
        <end position="699"/>
    </location>
</feature>
<evidence type="ECO:0000259" key="7">
    <source>
        <dbReference type="Pfam" id="PF19407"/>
    </source>
</evidence>
<dbReference type="GeneID" id="64408026"/>
<keyword evidence="3" id="KW-0964">Secreted</keyword>
<feature type="domain" description="DUF7926" evidence="8">
    <location>
        <begin position="199"/>
        <end position="360"/>
    </location>
</feature>
<dbReference type="EMBL" id="CP072385">
    <property type="protein sequence ID" value="QUC11575.1"/>
    <property type="molecule type" value="Genomic_DNA"/>
</dbReference>
<proteinExistence type="predicted"/>
<dbReference type="InterPro" id="IPR011252">
    <property type="entry name" value="Fibrogen-bd_dom1"/>
</dbReference>
<feature type="domain" description="DUF5979" evidence="7">
    <location>
        <begin position="496"/>
        <end position="594"/>
    </location>
</feature>
<comment type="subcellular location">
    <subcellularLocation>
        <location evidence="1">Secreted</location>
        <location evidence="1">Cell wall</location>
    </subcellularLocation>
</comment>
<evidence type="ECO:0000313" key="11">
    <source>
        <dbReference type="Proteomes" id="UP000273044"/>
    </source>
</evidence>
<dbReference type="Pfam" id="PF19407">
    <property type="entry name" value="DUF5979"/>
    <property type="match status" value="2"/>
</dbReference>
<protein>
    <submittedName>
        <fullName evidence="10">Uncharacterized protein</fullName>
    </submittedName>
</protein>
<dbReference type="InterPro" id="IPR008966">
    <property type="entry name" value="Adhesion_dom_sf"/>
</dbReference>
<evidence type="ECO:0000313" key="9">
    <source>
        <dbReference type="EMBL" id="QUC11575.1"/>
    </source>
</evidence>
<dbReference type="Pfam" id="PF25548">
    <property type="entry name" value="DUF7926"/>
    <property type="match status" value="1"/>
</dbReference>
<organism evidence="10 11">
    <name type="scientific">Arachnia propionica</name>
    <dbReference type="NCBI Taxonomy" id="1750"/>
    <lineage>
        <taxon>Bacteria</taxon>
        <taxon>Bacillati</taxon>
        <taxon>Actinomycetota</taxon>
        <taxon>Actinomycetes</taxon>
        <taxon>Propionibacteriales</taxon>
        <taxon>Propionibacteriaceae</taxon>
        <taxon>Arachnia</taxon>
    </lineage>
</organism>